<keyword evidence="1" id="KW-0732">Signal</keyword>
<proteinExistence type="predicted"/>
<dbReference type="PROSITE" id="PS50911">
    <property type="entry name" value="CHAP"/>
    <property type="match status" value="1"/>
</dbReference>
<feature type="chain" id="PRO_5016435262" evidence="1">
    <location>
        <begin position="18"/>
        <end position="152"/>
    </location>
</feature>
<protein>
    <submittedName>
        <fullName evidence="3">CHAP domain-containing protein</fullName>
    </submittedName>
</protein>
<sequence>MCRAARIVAVAALPVVAGCAGGGSGSWHGPVQCAPYARQVTGVNLHGAAAQWWAEASGHYPRSHAPRPGAVLVLRATGRLPDGHVAVVRSVRGPRELVVEQANWVPGRIGRADPVIDVSSRNDWSRVQVWWSPIHGIGKSVYPAYGFILPLK</sequence>
<dbReference type="EMBL" id="NOXG01000004">
    <property type="protein sequence ID" value="PYD76093.1"/>
    <property type="molecule type" value="Genomic_DNA"/>
</dbReference>
<feature type="domain" description="Peptidase C51" evidence="2">
    <location>
        <begin position="8"/>
        <end position="128"/>
    </location>
</feature>
<reference evidence="3 4" key="1">
    <citation type="submission" date="2017-07" db="EMBL/GenBank/DDBJ databases">
        <title>A draft genome sequence of Komagataeibacter sp. T5K1.</title>
        <authorList>
            <person name="Skraban J."/>
            <person name="Cleenwerck I."/>
            <person name="Vandamme P."/>
            <person name="Trcek J."/>
        </authorList>
    </citation>
    <scope>NUCLEOTIDE SEQUENCE [LARGE SCALE GENOMIC DNA]</scope>
    <source>
        <strain evidence="3 4">T5K1</strain>
    </source>
</reference>
<evidence type="ECO:0000256" key="1">
    <source>
        <dbReference type="SAM" id="SignalP"/>
    </source>
</evidence>
<dbReference type="Gene3D" id="3.90.1720.10">
    <property type="entry name" value="endopeptidase domain like (from Nostoc punctiforme)"/>
    <property type="match status" value="1"/>
</dbReference>
<comment type="caution">
    <text evidence="3">The sequence shown here is derived from an EMBL/GenBank/DDBJ whole genome shotgun (WGS) entry which is preliminary data.</text>
</comment>
<evidence type="ECO:0000313" key="3">
    <source>
        <dbReference type="EMBL" id="PYD76093.1"/>
    </source>
</evidence>
<feature type="signal peptide" evidence="1">
    <location>
        <begin position="1"/>
        <end position="17"/>
    </location>
</feature>
<dbReference type="InterPro" id="IPR007921">
    <property type="entry name" value="CHAP_dom"/>
</dbReference>
<dbReference type="Pfam" id="PF05257">
    <property type="entry name" value="CHAP"/>
    <property type="match status" value="1"/>
</dbReference>
<evidence type="ECO:0000313" key="4">
    <source>
        <dbReference type="Proteomes" id="UP000247609"/>
    </source>
</evidence>
<dbReference type="SUPFAM" id="SSF54001">
    <property type="entry name" value="Cysteine proteinases"/>
    <property type="match status" value="1"/>
</dbReference>
<name>A0A318QTL9_9PROT</name>
<organism evidence="3 4">
    <name type="scientific">Novacetimonas pomaceti</name>
    <dbReference type="NCBI Taxonomy" id="2021998"/>
    <lineage>
        <taxon>Bacteria</taxon>
        <taxon>Pseudomonadati</taxon>
        <taxon>Pseudomonadota</taxon>
        <taxon>Alphaproteobacteria</taxon>
        <taxon>Acetobacterales</taxon>
        <taxon>Acetobacteraceae</taxon>
        <taxon>Novacetimonas</taxon>
    </lineage>
</organism>
<evidence type="ECO:0000259" key="2">
    <source>
        <dbReference type="PROSITE" id="PS50911"/>
    </source>
</evidence>
<dbReference type="InterPro" id="IPR038765">
    <property type="entry name" value="Papain-like_cys_pep_sf"/>
</dbReference>
<accession>A0A318QTL9</accession>
<gene>
    <name evidence="3" type="ORF">CFR71_06660</name>
</gene>
<dbReference type="Proteomes" id="UP000247609">
    <property type="component" value="Unassembled WGS sequence"/>
</dbReference>
<dbReference type="PROSITE" id="PS51257">
    <property type="entry name" value="PROKAR_LIPOPROTEIN"/>
    <property type="match status" value="1"/>
</dbReference>
<dbReference type="AlphaFoldDB" id="A0A318QTL9"/>